<reference evidence="13" key="1">
    <citation type="submission" date="2020-11" db="EMBL/GenBank/DDBJ databases">
        <authorList>
            <person name="Tran Van P."/>
        </authorList>
    </citation>
    <scope>NUCLEOTIDE SEQUENCE</scope>
</reference>
<feature type="compositionally biased region" description="Basic and acidic residues" evidence="11">
    <location>
        <begin position="171"/>
        <end position="180"/>
    </location>
</feature>
<dbReference type="PANTHER" id="PTHR16515">
    <property type="entry name" value="PR DOMAIN ZINC FINGER PROTEIN"/>
    <property type="match status" value="1"/>
</dbReference>
<evidence type="ECO:0000256" key="8">
    <source>
        <dbReference type="ARBA" id="ARBA00023163"/>
    </source>
</evidence>
<feature type="region of interest" description="Disordered" evidence="11">
    <location>
        <begin position="170"/>
        <end position="192"/>
    </location>
</feature>
<dbReference type="PANTHER" id="PTHR16515:SF57">
    <property type="entry name" value="ZINC FINGER PROTEIN 154-LIKE"/>
    <property type="match status" value="1"/>
</dbReference>
<evidence type="ECO:0000256" key="10">
    <source>
        <dbReference type="PROSITE-ProRule" id="PRU00042"/>
    </source>
</evidence>
<organism evidence="13">
    <name type="scientific">Timema genevievae</name>
    <name type="common">Walking stick</name>
    <dbReference type="NCBI Taxonomy" id="629358"/>
    <lineage>
        <taxon>Eukaryota</taxon>
        <taxon>Metazoa</taxon>
        <taxon>Ecdysozoa</taxon>
        <taxon>Arthropoda</taxon>
        <taxon>Hexapoda</taxon>
        <taxon>Insecta</taxon>
        <taxon>Pterygota</taxon>
        <taxon>Neoptera</taxon>
        <taxon>Polyneoptera</taxon>
        <taxon>Phasmatodea</taxon>
        <taxon>Timematodea</taxon>
        <taxon>Timematoidea</taxon>
        <taxon>Timematidae</taxon>
        <taxon>Timema</taxon>
    </lineage>
</organism>
<keyword evidence="7" id="KW-0238">DNA-binding</keyword>
<dbReference type="PROSITE" id="PS50157">
    <property type="entry name" value="ZINC_FINGER_C2H2_2"/>
    <property type="match status" value="8"/>
</dbReference>
<dbReference type="FunFam" id="3.30.160.60:FF:000126">
    <property type="entry name" value="Mds1 and evi1 complex locus protein"/>
    <property type="match status" value="1"/>
</dbReference>
<evidence type="ECO:0000256" key="11">
    <source>
        <dbReference type="SAM" id="MobiDB-lite"/>
    </source>
</evidence>
<dbReference type="GO" id="GO:0003677">
    <property type="term" value="F:DNA binding"/>
    <property type="evidence" value="ECO:0007669"/>
    <property type="project" value="UniProtKB-KW"/>
</dbReference>
<keyword evidence="4 10" id="KW-0863">Zinc-finger</keyword>
<keyword evidence="8" id="KW-0804">Transcription</keyword>
<feature type="domain" description="C2H2-type" evidence="12">
    <location>
        <begin position="916"/>
        <end position="944"/>
    </location>
</feature>
<feature type="domain" description="C2H2-type" evidence="12">
    <location>
        <begin position="945"/>
        <end position="972"/>
    </location>
</feature>
<feature type="region of interest" description="Disordered" evidence="11">
    <location>
        <begin position="515"/>
        <end position="760"/>
    </location>
</feature>
<dbReference type="SUPFAM" id="SSF57667">
    <property type="entry name" value="beta-beta-alpha zinc fingers"/>
    <property type="match status" value="5"/>
</dbReference>
<proteinExistence type="predicted"/>
<evidence type="ECO:0000256" key="2">
    <source>
        <dbReference type="ARBA" id="ARBA00022723"/>
    </source>
</evidence>
<protein>
    <recommendedName>
        <fullName evidence="12">C2H2-type domain-containing protein</fullName>
    </recommendedName>
</protein>
<dbReference type="GO" id="GO:0008270">
    <property type="term" value="F:zinc ion binding"/>
    <property type="evidence" value="ECO:0007669"/>
    <property type="project" value="UniProtKB-KW"/>
</dbReference>
<evidence type="ECO:0000259" key="12">
    <source>
        <dbReference type="PROSITE" id="PS50157"/>
    </source>
</evidence>
<dbReference type="FunFam" id="3.30.160.60:FF:000159">
    <property type="entry name" value="Mds1 and evi1 complex locus protein"/>
    <property type="match status" value="1"/>
</dbReference>
<name>A0A7R9K4R1_TIMGE</name>
<dbReference type="AlphaFoldDB" id="A0A7R9K4R1"/>
<accession>A0A7R9K4R1</accession>
<evidence type="ECO:0000256" key="1">
    <source>
        <dbReference type="ARBA" id="ARBA00004123"/>
    </source>
</evidence>
<dbReference type="FunFam" id="3.30.160.60:FF:000929">
    <property type="entry name" value="Uncharacterized protein, isoform B"/>
    <property type="match status" value="1"/>
</dbReference>
<keyword evidence="9" id="KW-0539">Nucleus</keyword>
<gene>
    <name evidence="13" type="ORF">TGEB3V08_LOCUS8924</name>
</gene>
<feature type="domain" description="C2H2-type" evidence="12">
    <location>
        <begin position="359"/>
        <end position="386"/>
    </location>
</feature>
<feature type="compositionally biased region" description="Basic and acidic residues" evidence="11">
    <location>
        <begin position="674"/>
        <end position="722"/>
    </location>
</feature>
<dbReference type="FunFam" id="3.30.160.60:FF:000112">
    <property type="entry name" value="Mds1 and evi1 complex locus protein"/>
    <property type="match status" value="1"/>
</dbReference>
<sequence length="1080" mass="121609">MDKRCEEERKRERRAEEEMAMDKLRWKRLTSEAIERLRYIGFNGGLEREGGIRDKQCRFIFSGFWSSPKMDGDKTQSLHSETLDEERDADFEEGDCRCIVCSREFPELEQFLLHATIDMELTTLLILQRKMCYAFISFKEKSVDHGWIRTHKHRILTEANILPQYHQGRQLAKEPPHVKPPDTAPKQRGRGRVYEGRVKWKGDKNEVDRENEGGDIDWLSDGSGARDGLDGHLVSCHRYPPDQYKCDQCPRTFSWRPTLARHRVTQHGEQRRYPCENCPKVFSDPSTLQRHIRTYHVGARSHACPECGKTFATSSGLKQHTHIHSSVKPFQCEVCFKAYTQFSNLCRHKRMHADCRMQIKCTKCNQSFSTVTSLSKHKRFCDSTSPTTTCGGIPVPPPNSHHPGLTVNSSSGMPHLPPTPSAANNPFFMYPPRHPGFPMYSPSLLPPYPSLFHHSSAPPPPFLPNPFLFPQKSLEEVPALPETNSASHDEERHPTPHRPFEFTVEGSSLHRSPLDFFRNGLTRDNPSTPPAISQVMSNKISPPSADEAVSNLRPSPARPLNSESGSTYPDPKEEIPVPFALKRLRLPRDEGGGDRNCSPTDLSLRKDHRRSPVTQQIKAVARGEEEVPKTKEGTGKLEREQPLDLRVERKRKCEESIEPDETRKTSSSCVSPPRRQEVNKERNKDQDSILDNNPDKITDKFTSKRHESGFGKQIEKVSDKPQDNGADNTPDKTSDRHKHEIPTSTQNQRHHSSFSYPERLSSSLPLGIASTMAYPRPVHPMPMFLDVYRPPFPNFPTPPSSGNDSLLPHPHPFGPSRGFPLFGPLINGMTNGHMGGRHPFDIRNSGLHGFPGAGKPYEGVLNPHIGNGGSSGGGVGGPGNNGKLKDRYSCKFCGKVFPRSANLTRHLRTHTGEQPYKCKYCERSFSISSNLQRHVRNIHNKEKPFKCHLCERCFGQQTNLDRHLKKHEADDGNGVVAVADSPGSSNENERDDSYFDEIRSFMGKVTPYSGGGLVGEPLSFQAHVYPPPAAMNPIIDVVGKDDEDSNDLSEATSPRILDMGMSQDRPSETLPPEVTSWVGW</sequence>
<dbReference type="GO" id="GO:0005634">
    <property type="term" value="C:nucleus"/>
    <property type="evidence" value="ECO:0007669"/>
    <property type="project" value="UniProtKB-SubCell"/>
</dbReference>
<evidence type="ECO:0000313" key="13">
    <source>
        <dbReference type="EMBL" id="CAD7603802.1"/>
    </source>
</evidence>
<feature type="domain" description="C2H2-type" evidence="12">
    <location>
        <begin position="244"/>
        <end position="272"/>
    </location>
</feature>
<dbReference type="Pfam" id="PF00096">
    <property type="entry name" value="zf-C2H2"/>
    <property type="match status" value="6"/>
</dbReference>
<keyword evidence="2" id="KW-0479">Metal-binding</keyword>
<dbReference type="InterPro" id="IPR050331">
    <property type="entry name" value="Zinc_finger"/>
</dbReference>
<dbReference type="Gene3D" id="3.30.160.60">
    <property type="entry name" value="Classic Zinc Finger"/>
    <property type="match status" value="7"/>
</dbReference>
<dbReference type="PROSITE" id="PS00028">
    <property type="entry name" value="ZINC_FINGER_C2H2_1"/>
    <property type="match status" value="7"/>
</dbReference>
<keyword evidence="6" id="KW-0805">Transcription regulation</keyword>
<dbReference type="FunFam" id="3.30.160.60:FF:000150">
    <property type="entry name" value="Mds1 and evi1 complex locus protein"/>
    <property type="match status" value="1"/>
</dbReference>
<feature type="compositionally biased region" description="Polar residues" evidence="11">
    <location>
        <begin position="522"/>
        <end position="541"/>
    </location>
</feature>
<dbReference type="InterPro" id="IPR036236">
    <property type="entry name" value="Znf_C2H2_sf"/>
</dbReference>
<evidence type="ECO:0000256" key="6">
    <source>
        <dbReference type="ARBA" id="ARBA00023015"/>
    </source>
</evidence>
<feature type="region of interest" description="Disordered" evidence="11">
    <location>
        <begin position="1040"/>
        <end position="1080"/>
    </location>
</feature>
<dbReference type="SMART" id="SM00355">
    <property type="entry name" value="ZnF_C2H2"/>
    <property type="match status" value="9"/>
</dbReference>
<feature type="domain" description="C2H2-type" evidence="12">
    <location>
        <begin position="273"/>
        <end position="301"/>
    </location>
</feature>
<keyword evidence="5" id="KW-0862">Zinc</keyword>
<evidence type="ECO:0000256" key="4">
    <source>
        <dbReference type="ARBA" id="ARBA00022771"/>
    </source>
</evidence>
<evidence type="ECO:0000256" key="3">
    <source>
        <dbReference type="ARBA" id="ARBA00022737"/>
    </source>
</evidence>
<feature type="domain" description="C2H2-type" evidence="12">
    <location>
        <begin position="888"/>
        <end position="915"/>
    </location>
</feature>
<feature type="domain" description="C2H2-type" evidence="12">
    <location>
        <begin position="302"/>
        <end position="329"/>
    </location>
</feature>
<dbReference type="InterPro" id="IPR013087">
    <property type="entry name" value="Znf_C2H2_type"/>
</dbReference>
<feature type="domain" description="C2H2-type" evidence="12">
    <location>
        <begin position="330"/>
        <end position="357"/>
    </location>
</feature>
<evidence type="ECO:0000256" key="7">
    <source>
        <dbReference type="ARBA" id="ARBA00023125"/>
    </source>
</evidence>
<feature type="compositionally biased region" description="Basic and acidic residues" evidence="11">
    <location>
        <begin position="621"/>
        <end position="664"/>
    </location>
</feature>
<keyword evidence="3" id="KW-0677">Repeat</keyword>
<dbReference type="GO" id="GO:0006355">
    <property type="term" value="P:regulation of DNA-templated transcription"/>
    <property type="evidence" value="ECO:0007669"/>
    <property type="project" value="UniProtKB-ARBA"/>
</dbReference>
<evidence type="ECO:0000256" key="5">
    <source>
        <dbReference type="ARBA" id="ARBA00022833"/>
    </source>
</evidence>
<dbReference type="EMBL" id="OE843737">
    <property type="protein sequence ID" value="CAD7603802.1"/>
    <property type="molecule type" value="Genomic_DNA"/>
</dbReference>
<evidence type="ECO:0000256" key="9">
    <source>
        <dbReference type="ARBA" id="ARBA00023242"/>
    </source>
</evidence>
<feature type="compositionally biased region" description="Basic and acidic residues" evidence="11">
    <location>
        <begin position="729"/>
        <end position="741"/>
    </location>
</feature>
<comment type="subcellular location">
    <subcellularLocation>
        <location evidence="1">Nucleus</location>
    </subcellularLocation>
</comment>